<evidence type="ECO:0000313" key="2">
    <source>
        <dbReference type="EMBL" id="CAB0008212.1"/>
    </source>
</evidence>
<evidence type="ECO:0000256" key="1">
    <source>
        <dbReference type="SAM" id="MobiDB-lite"/>
    </source>
</evidence>
<keyword evidence="3" id="KW-1185">Reference proteome</keyword>
<reference evidence="2 3" key="1">
    <citation type="submission" date="2020-02" db="EMBL/GenBank/DDBJ databases">
        <authorList>
            <person name="Ferguson B K."/>
        </authorList>
    </citation>
    <scope>NUCLEOTIDE SEQUENCE [LARGE SCALE GENOMIC DNA]</scope>
</reference>
<gene>
    <name evidence="2" type="ORF">NTEN_LOCUS13458</name>
</gene>
<dbReference type="EMBL" id="CADCXU010020261">
    <property type="protein sequence ID" value="CAB0008212.1"/>
    <property type="molecule type" value="Genomic_DNA"/>
</dbReference>
<accession>A0A6H5GYY2</accession>
<dbReference type="Proteomes" id="UP000479000">
    <property type="component" value="Unassembled WGS sequence"/>
</dbReference>
<protein>
    <submittedName>
        <fullName evidence="2">Uncharacterized protein</fullName>
    </submittedName>
</protein>
<organism evidence="2 3">
    <name type="scientific">Nesidiocoris tenuis</name>
    <dbReference type="NCBI Taxonomy" id="355587"/>
    <lineage>
        <taxon>Eukaryota</taxon>
        <taxon>Metazoa</taxon>
        <taxon>Ecdysozoa</taxon>
        <taxon>Arthropoda</taxon>
        <taxon>Hexapoda</taxon>
        <taxon>Insecta</taxon>
        <taxon>Pterygota</taxon>
        <taxon>Neoptera</taxon>
        <taxon>Paraneoptera</taxon>
        <taxon>Hemiptera</taxon>
        <taxon>Heteroptera</taxon>
        <taxon>Panheteroptera</taxon>
        <taxon>Cimicomorpha</taxon>
        <taxon>Miridae</taxon>
        <taxon>Dicyphina</taxon>
        <taxon>Nesidiocoris</taxon>
    </lineage>
</organism>
<name>A0A6H5GYY2_9HEMI</name>
<evidence type="ECO:0000313" key="3">
    <source>
        <dbReference type="Proteomes" id="UP000479000"/>
    </source>
</evidence>
<sequence length="100" mass="11078">MFFNGGRCFPQMGPQASRQSEGPVSRLFLRELSRQLRGELNTNLNLPFLELGAPVRAQSVHPSRASRQVFLVPISANVKFEDVGIGELISNQLQFPGPVQ</sequence>
<proteinExistence type="predicted"/>
<dbReference type="AlphaFoldDB" id="A0A6H5GYY2"/>
<feature type="region of interest" description="Disordered" evidence="1">
    <location>
        <begin position="1"/>
        <end position="22"/>
    </location>
</feature>